<dbReference type="InterPro" id="IPR004447">
    <property type="entry name" value="Peptidase_S41A"/>
</dbReference>
<dbReference type="Pfam" id="PF03572">
    <property type="entry name" value="Peptidase_S41"/>
    <property type="match status" value="1"/>
</dbReference>
<dbReference type="Gene3D" id="2.30.42.10">
    <property type="match status" value="1"/>
</dbReference>
<evidence type="ECO:0000256" key="1">
    <source>
        <dbReference type="ARBA" id="ARBA00009179"/>
    </source>
</evidence>
<evidence type="ECO:0000256" key="5">
    <source>
        <dbReference type="SAM" id="MobiDB-lite"/>
    </source>
</evidence>
<proteinExistence type="inferred from homology"/>
<dbReference type="Pfam" id="PF17820">
    <property type="entry name" value="PDZ_6"/>
    <property type="match status" value="1"/>
</dbReference>
<feature type="chain" id="PRO_5038587729" evidence="6">
    <location>
        <begin position="28"/>
        <end position="421"/>
    </location>
</feature>
<feature type="compositionally biased region" description="Low complexity" evidence="5">
    <location>
        <begin position="61"/>
        <end position="71"/>
    </location>
</feature>
<dbReference type="Gene3D" id="3.30.750.44">
    <property type="match status" value="1"/>
</dbReference>
<dbReference type="STRING" id="76728.AQ490_04670"/>
<accession>A0A0T6LNL4</accession>
<dbReference type="Gene3D" id="3.90.226.10">
    <property type="entry name" value="2-enoyl-CoA Hydratase, Chain A, domain 1"/>
    <property type="match status" value="1"/>
</dbReference>
<dbReference type="PROSITE" id="PS50106">
    <property type="entry name" value="PDZ"/>
    <property type="match status" value="1"/>
</dbReference>
<dbReference type="SUPFAM" id="SSF50156">
    <property type="entry name" value="PDZ domain-like"/>
    <property type="match status" value="1"/>
</dbReference>
<evidence type="ECO:0000256" key="3">
    <source>
        <dbReference type="ARBA" id="ARBA00022801"/>
    </source>
</evidence>
<reference evidence="8 9" key="1">
    <citation type="submission" date="2015-10" db="EMBL/GenBank/DDBJ databases">
        <title>Draft genome sequence of pyrrolomycin-producing Streptomyces vitaminophilus.</title>
        <authorList>
            <person name="Graham D.E."/>
            <person name="Mahan K.M."/>
            <person name="Klingeman D.M."/>
            <person name="Hettich R.L."/>
            <person name="Parry R.J."/>
        </authorList>
    </citation>
    <scope>NUCLEOTIDE SEQUENCE [LARGE SCALE GENOMIC DNA]</scope>
    <source>
        <strain evidence="8 9">ATCC 31673</strain>
    </source>
</reference>
<feature type="region of interest" description="Disordered" evidence="5">
    <location>
        <begin position="31"/>
        <end position="85"/>
    </location>
</feature>
<evidence type="ECO:0000256" key="6">
    <source>
        <dbReference type="SAM" id="SignalP"/>
    </source>
</evidence>
<dbReference type="InterPro" id="IPR005151">
    <property type="entry name" value="Tail-specific_protease"/>
</dbReference>
<dbReference type="eggNOG" id="COG0793">
    <property type="taxonomic scope" value="Bacteria"/>
</dbReference>
<dbReference type="InterPro" id="IPR041489">
    <property type="entry name" value="PDZ_6"/>
</dbReference>
<evidence type="ECO:0000256" key="4">
    <source>
        <dbReference type="ARBA" id="ARBA00022825"/>
    </source>
</evidence>
<keyword evidence="9" id="KW-1185">Reference proteome</keyword>
<dbReference type="SUPFAM" id="SSF52096">
    <property type="entry name" value="ClpP/crotonase"/>
    <property type="match status" value="1"/>
</dbReference>
<name>A0A0T6LNL4_WENVI</name>
<dbReference type="InterPro" id="IPR029045">
    <property type="entry name" value="ClpP/crotonase-like_dom_sf"/>
</dbReference>
<dbReference type="GO" id="GO:0004175">
    <property type="term" value="F:endopeptidase activity"/>
    <property type="evidence" value="ECO:0007669"/>
    <property type="project" value="TreeGrafter"/>
</dbReference>
<dbReference type="GO" id="GO:0006508">
    <property type="term" value="P:proteolysis"/>
    <property type="evidence" value="ECO:0007669"/>
    <property type="project" value="UniProtKB-KW"/>
</dbReference>
<dbReference type="InterPro" id="IPR036034">
    <property type="entry name" value="PDZ_sf"/>
</dbReference>
<gene>
    <name evidence="8" type="ORF">AQ490_04670</name>
</gene>
<dbReference type="CDD" id="cd07560">
    <property type="entry name" value="Peptidase_S41_CPP"/>
    <property type="match status" value="1"/>
</dbReference>
<keyword evidence="4" id="KW-0720">Serine protease</keyword>
<dbReference type="PANTHER" id="PTHR32060:SF30">
    <property type="entry name" value="CARBOXY-TERMINAL PROCESSING PROTEASE CTPA"/>
    <property type="match status" value="1"/>
</dbReference>
<dbReference type="InterPro" id="IPR001478">
    <property type="entry name" value="PDZ"/>
</dbReference>
<dbReference type="RefSeq" id="WP_018386675.1">
    <property type="nucleotide sequence ID" value="NZ_LLZU01000035.1"/>
</dbReference>
<dbReference type="GO" id="GO:0008236">
    <property type="term" value="F:serine-type peptidase activity"/>
    <property type="evidence" value="ECO:0007669"/>
    <property type="project" value="UniProtKB-KW"/>
</dbReference>
<dbReference type="GO" id="GO:0030288">
    <property type="term" value="C:outer membrane-bounded periplasmic space"/>
    <property type="evidence" value="ECO:0007669"/>
    <property type="project" value="TreeGrafter"/>
</dbReference>
<dbReference type="EMBL" id="LLZU01000035">
    <property type="protein sequence ID" value="KRV47687.1"/>
    <property type="molecule type" value="Genomic_DNA"/>
</dbReference>
<protein>
    <submittedName>
        <fullName evidence="8">Peptidase S41</fullName>
    </submittedName>
</protein>
<feature type="signal peptide" evidence="6">
    <location>
        <begin position="1"/>
        <end position="27"/>
    </location>
</feature>
<evidence type="ECO:0000259" key="7">
    <source>
        <dbReference type="PROSITE" id="PS50106"/>
    </source>
</evidence>
<dbReference type="Proteomes" id="UP000050867">
    <property type="component" value="Unassembled WGS sequence"/>
</dbReference>
<evidence type="ECO:0000256" key="2">
    <source>
        <dbReference type="ARBA" id="ARBA00022670"/>
    </source>
</evidence>
<dbReference type="SMART" id="SM00228">
    <property type="entry name" value="PDZ"/>
    <property type="match status" value="1"/>
</dbReference>
<keyword evidence="2" id="KW-0645">Protease</keyword>
<organism evidence="8 9">
    <name type="scientific">Wenjunlia vitaminophila</name>
    <name type="common">Streptomyces vitaminophilus</name>
    <dbReference type="NCBI Taxonomy" id="76728"/>
    <lineage>
        <taxon>Bacteria</taxon>
        <taxon>Bacillati</taxon>
        <taxon>Actinomycetota</taxon>
        <taxon>Actinomycetes</taxon>
        <taxon>Kitasatosporales</taxon>
        <taxon>Streptomycetaceae</taxon>
        <taxon>Wenjunlia</taxon>
    </lineage>
</organism>
<dbReference type="PANTHER" id="PTHR32060">
    <property type="entry name" value="TAIL-SPECIFIC PROTEASE"/>
    <property type="match status" value="1"/>
</dbReference>
<evidence type="ECO:0000313" key="9">
    <source>
        <dbReference type="Proteomes" id="UP000050867"/>
    </source>
</evidence>
<dbReference type="OrthoDB" id="9812068at2"/>
<keyword evidence="3" id="KW-0378">Hydrolase</keyword>
<dbReference type="AlphaFoldDB" id="A0A0T6LNL4"/>
<evidence type="ECO:0000313" key="8">
    <source>
        <dbReference type="EMBL" id="KRV47687.1"/>
    </source>
</evidence>
<dbReference type="GO" id="GO:0007165">
    <property type="term" value="P:signal transduction"/>
    <property type="evidence" value="ECO:0007669"/>
    <property type="project" value="TreeGrafter"/>
</dbReference>
<comment type="caution">
    <text evidence="8">The sequence shown here is derived from an EMBL/GenBank/DDBJ whole genome shotgun (WGS) entry which is preliminary data.</text>
</comment>
<sequence>MSGPSFGRPRGIRQGAALALVLGAVVAAGTATGTWDDPPQHPVPLTSDTVADSEQRDTSGSRDSPGSDPSTALSEALDRGNVAPDDAKALVSRSGDRWASYYTEQEYEDFQKTLDGEYVGVGVWVRRTGAGRIQVSQVQSGGPADQAEVRPGDWLTRIDGRPVTGRPVTDVVRLLRGEDEVRAGAGSPVSLGLERDGRNRDVVLRRAVLTAKGVSVGKLAPGITRIKVTSFTRGVGEQVQGAMRRVRSRPDADRGGVVLDLRGNPGGLVDEATRTASAFLDGGLVATYDALGEQRALFAEAGGDTRTPLVVLVDGGTMSAAEMLAGALQDRGRAVLVGSRTFGKGSVQEPSTLSDGSVVEATVGRYRTPSGHTVDGSGVWPDLEVDAGLGPGAAQQQACMVLRGLGTRKDTDARGGPVPPG</sequence>
<keyword evidence="6" id="KW-0732">Signal</keyword>
<comment type="similarity">
    <text evidence="1">Belongs to the peptidase S41A family.</text>
</comment>
<dbReference type="SMART" id="SM00245">
    <property type="entry name" value="TSPc"/>
    <property type="match status" value="1"/>
</dbReference>
<feature type="domain" description="PDZ" evidence="7">
    <location>
        <begin position="107"/>
        <end position="176"/>
    </location>
</feature>